<keyword evidence="4 6" id="KW-0720">Serine protease</keyword>
<proteinExistence type="inferred from homology"/>
<evidence type="ECO:0000256" key="6">
    <source>
        <dbReference type="PROSITE-ProRule" id="PRU01240"/>
    </source>
</evidence>
<dbReference type="Pfam" id="PF00082">
    <property type="entry name" value="Peptidase_S8"/>
    <property type="match status" value="1"/>
</dbReference>
<dbReference type="InterPro" id="IPR036852">
    <property type="entry name" value="Peptidase_S8/S53_dom_sf"/>
</dbReference>
<dbReference type="InterPro" id="IPR018247">
    <property type="entry name" value="EF_Hand_1_Ca_BS"/>
</dbReference>
<evidence type="ECO:0000256" key="5">
    <source>
        <dbReference type="PIRSR" id="PIRSR615500-1"/>
    </source>
</evidence>
<dbReference type="InterPro" id="IPR000209">
    <property type="entry name" value="Peptidase_S8/S53_dom"/>
</dbReference>
<gene>
    <name evidence="9" type="ORF">MiSe_58600</name>
</gene>
<dbReference type="GO" id="GO:0006508">
    <property type="term" value="P:proteolysis"/>
    <property type="evidence" value="ECO:0007669"/>
    <property type="project" value="UniProtKB-KW"/>
</dbReference>
<evidence type="ECO:0000256" key="4">
    <source>
        <dbReference type="ARBA" id="ARBA00022825"/>
    </source>
</evidence>
<dbReference type="InterPro" id="IPR023828">
    <property type="entry name" value="Peptidase_S8_Ser-AS"/>
</dbReference>
<feature type="active site" description="Charge relay system" evidence="5 6">
    <location>
        <position position="603"/>
    </location>
</feature>
<dbReference type="GO" id="GO:0004252">
    <property type="term" value="F:serine-type endopeptidase activity"/>
    <property type="evidence" value="ECO:0007669"/>
    <property type="project" value="UniProtKB-UniRule"/>
</dbReference>
<dbReference type="PROSITE" id="PS00136">
    <property type="entry name" value="SUBTILASE_ASP"/>
    <property type="match status" value="1"/>
</dbReference>
<dbReference type="PROSITE" id="PS51892">
    <property type="entry name" value="SUBTILASE"/>
    <property type="match status" value="1"/>
</dbReference>
<protein>
    <submittedName>
        <fullName evidence="9">Protease</fullName>
    </submittedName>
</protein>
<sequence>MTDNPFLGEPKFSKFSKIFGLPQPPTAGETPYLALNLGKLGRNRTVGGFVGDAEPFDFYRFSVDGLSKVVLNLNKLSGDADLFLYEDVNDDGDIEADELIGISDNGGTEPEQLDIVLNSGNYFVSVEQFEGDTTYDLNISRTAINNVPQDFAGNTLSNARNIGILSNTQTFSDFVGDVDIDDFYRFNLATQSDFNLNLTFSGLTPNADADVFFGEDSNGDGEVQFDEVIASSENPDTTPEEISLNALVPGEYFVLVEQYEGDTNYTLQLSATPDTTPARPIPASTTPNYNSLFGYGLINAAGAVAAATGRATPFADIPDLSGAVPNNNVVDLNRINAPEVWNQGFTGQGVIVAVLDTGVDLKHPDLQANIWVNTDEIPGNGVDDDQNGYVDDANGYDFSDNDADPSPVLSEEQAPHGTHVAGTIAALRNGVTTDINGNQYDMTGVAYNAQIMPIRVLGGQNGAGRFEDPVAAGIDYAVANGAKVINMSLGFGGSDADQPSDEPLVRAALERARAAGVHVVAISAGNNRDDFAEGEVTQPALPARLAADNLALAVGALDSRNLQFAAFSNPAGVTPINFVSAPGVDILSTTPGNTYDGTYDGTSMAAPHIAGVLALMVQANPNLTPGQIEQFLIQTANLSGITV</sequence>
<keyword evidence="3 6" id="KW-0378">Hydrolase</keyword>
<feature type="active site" description="Charge relay system" evidence="5 6">
    <location>
        <position position="356"/>
    </location>
</feature>
<evidence type="ECO:0000259" key="8">
    <source>
        <dbReference type="Pfam" id="PF00082"/>
    </source>
</evidence>
<dbReference type="InterPro" id="IPR023827">
    <property type="entry name" value="Peptidase_S8_Asp-AS"/>
</dbReference>
<evidence type="ECO:0000256" key="1">
    <source>
        <dbReference type="ARBA" id="ARBA00011073"/>
    </source>
</evidence>
<dbReference type="RefSeq" id="WP_226587270.1">
    <property type="nucleotide sequence ID" value="NZ_BLAY01000107.1"/>
</dbReference>
<organism evidence="9 10">
    <name type="scientific">Microseira wollei NIES-4236</name>
    <dbReference type="NCBI Taxonomy" id="2530354"/>
    <lineage>
        <taxon>Bacteria</taxon>
        <taxon>Bacillati</taxon>
        <taxon>Cyanobacteriota</taxon>
        <taxon>Cyanophyceae</taxon>
        <taxon>Oscillatoriophycideae</taxon>
        <taxon>Aerosakkonematales</taxon>
        <taxon>Aerosakkonemataceae</taxon>
        <taxon>Microseira</taxon>
    </lineage>
</organism>
<evidence type="ECO:0000313" key="10">
    <source>
        <dbReference type="Proteomes" id="UP001050975"/>
    </source>
</evidence>
<dbReference type="PANTHER" id="PTHR43399">
    <property type="entry name" value="SUBTILISIN-RELATED"/>
    <property type="match status" value="1"/>
</dbReference>
<dbReference type="PROSITE" id="PS00018">
    <property type="entry name" value="EF_HAND_1"/>
    <property type="match status" value="1"/>
</dbReference>
<dbReference type="Gene3D" id="2.60.120.380">
    <property type="match status" value="2"/>
</dbReference>
<evidence type="ECO:0000256" key="2">
    <source>
        <dbReference type="ARBA" id="ARBA00022670"/>
    </source>
</evidence>
<feature type="domain" description="Peptidase S8/S53" evidence="8">
    <location>
        <begin position="347"/>
        <end position="636"/>
    </location>
</feature>
<comment type="similarity">
    <text evidence="1 6 7">Belongs to the peptidase S8 family.</text>
</comment>
<keyword evidence="2 6" id="KW-0645">Protease</keyword>
<dbReference type="InterPro" id="IPR051048">
    <property type="entry name" value="Peptidase_S8/S53_subtilisin"/>
</dbReference>
<comment type="caution">
    <text evidence="9">The sequence shown here is derived from an EMBL/GenBank/DDBJ whole genome shotgun (WGS) entry which is preliminary data.</text>
</comment>
<dbReference type="AlphaFoldDB" id="A0AAV3XEQ3"/>
<dbReference type="PRINTS" id="PR00723">
    <property type="entry name" value="SUBTILISIN"/>
</dbReference>
<dbReference type="PROSITE" id="PS00138">
    <property type="entry name" value="SUBTILASE_SER"/>
    <property type="match status" value="1"/>
</dbReference>
<accession>A0AAV3XEQ3</accession>
<name>A0AAV3XEQ3_9CYAN</name>
<dbReference type="PROSITE" id="PS00137">
    <property type="entry name" value="SUBTILASE_HIS"/>
    <property type="match status" value="1"/>
</dbReference>
<dbReference type="Proteomes" id="UP001050975">
    <property type="component" value="Unassembled WGS sequence"/>
</dbReference>
<dbReference type="InterPro" id="IPR022398">
    <property type="entry name" value="Peptidase_S8_His-AS"/>
</dbReference>
<feature type="active site" description="Charge relay system" evidence="5 6">
    <location>
        <position position="416"/>
    </location>
</feature>
<evidence type="ECO:0000256" key="7">
    <source>
        <dbReference type="RuleBase" id="RU003355"/>
    </source>
</evidence>
<dbReference type="EMBL" id="BLAY01000107">
    <property type="protein sequence ID" value="GET41048.1"/>
    <property type="molecule type" value="Genomic_DNA"/>
</dbReference>
<reference evidence="9" key="1">
    <citation type="submission" date="2019-10" db="EMBL/GenBank/DDBJ databases">
        <title>Draft genome sequece of Microseira wollei NIES-4236.</title>
        <authorList>
            <person name="Yamaguchi H."/>
            <person name="Suzuki S."/>
            <person name="Kawachi M."/>
        </authorList>
    </citation>
    <scope>NUCLEOTIDE SEQUENCE</scope>
    <source>
        <strain evidence="9">NIES-4236</strain>
    </source>
</reference>
<dbReference type="Gene3D" id="3.40.50.200">
    <property type="entry name" value="Peptidase S8/S53 domain"/>
    <property type="match status" value="1"/>
</dbReference>
<evidence type="ECO:0000313" key="9">
    <source>
        <dbReference type="EMBL" id="GET41048.1"/>
    </source>
</evidence>
<dbReference type="SUPFAM" id="SSF89260">
    <property type="entry name" value="Collagen-binding domain"/>
    <property type="match status" value="2"/>
</dbReference>
<keyword evidence="10" id="KW-1185">Reference proteome</keyword>
<dbReference type="InterPro" id="IPR015500">
    <property type="entry name" value="Peptidase_S8_subtilisin-rel"/>
</dbReference>
<dbReference type="PANTHER" id="PTHR43399:SF4">
    <property type="entry name" value="CELL WALL-ASSOCIATED PROTEASE"/>
    <property type="match status" value="1"/>
</dbReference>
<dbReference type="SUPFAM" id="SSF52743">
    <property type="entry name" value="Subtilisin-like"/>
    <property type="match status" value="1"/>
</dbReference>
<evidence type="ECO:0000256" key="3">
    <source>
        <dbReference type="ARBA" id="ARBA00022801"/>
    </source>
</evidence>